<feature type="region of interest" description="Disordered" evidence="1">
    <location>
        <begin position="152"/>
        <end position="184"/>
    </location>
</feature>
<dbReference type="AlphaFoldDB" id="A0A9W8JXC3"/>
<proteinExistence type="predicted"/>
<reference evidence="2" key="1">
    <citation type="submission" date="2022-07" db="EMBL/GenBank/DDBJ databases">
        <title>Genome Sequence of Agrocybe chaxingu.</title>
        <authorList>
            <person name="Buettner E."/>
        </authorList>
    </citation>
    <scope>NUCLEOTIDE SEQUENCE</scope>
    <source>
        <strain evidence="2">MP-N11</strain>
    </source>
</reference>
<feature type="compositionally biased region" description="Acidic residues" evidence="1">
    <location>
        <begin position="97"/>
        <end position="107"/>
    </location>
</feature>
<dbReference type="OrthoDB" id="3225203at2759"/>
<comment type="caution">
    <text evidence="2">The sequence shown here is derived from an EMBL/GenBank/DDBJ whole genome shotgun (WGS) entry which is preliminary data.</text>
</comment>
<feature type="region of interest" description="Disordered" evidence="1">
    <location>
        <begin position="403"/>
        <end position="427"/>
    </location>
</feature>
<protein>
    <submittedName>
        <fullName evidence="2">Uncharacterized protein</fullName>
    </submittedName>
</protein>
<feature type="compositionally biased region" description="Low complexity" evidence="1">
    <location>
        <begin position="152"/>
        <end position="165"/>
    </location>
</feature>
<name>A0A9W8JXC3_9AGAR</name>
<dbReference type="Proteomes" id="UP001148786">
    <property type="component" value="Unassembled WGS sequence"/>
</dbReference>
<keyword evidence="3" id="KW-1185">Reference proteome</keyword>
<evidence type="ECO:0000256" key="1">
    <source>
        <dbReference type="SAM" id="MobiDB-lite"/>
    </source>
</evidence>
<feature type="region of interest" description="Disordered" evidence="1">
    <location>
        <begin position="71"/>
        <end position="107"/>
    </location>
</feature>
<sequence>MDGRRSKHIPIACRYVPYDQWFLTHADPTWKIKHLKQSILAKALSLPFDPRGLTRESAGRAPSPITFAPEEAAGARKRGGNESVAGAEKEEKVGGEEGYEEDDEEEWEDAAEDLDVTPTATMGGRVLAPPPPSLPTAHVPPLGRLKPLLKLGTSSSTPSTGPSSSVAQTPIHPHSSHANLQQAQKDHDNQILTAAFTLIRFSTGQILEEDFVVSWYDLCAHELVEMHCSAPLGGFVVSVLLGPLLTNGGEMTREQVGLLGSGLGGTSAVASGVTAERVLGLLNLNSAVKAKDHKDKDRDKDKPTDTLVTLAPPPYNTSTRLYMVALPRHLPSAYVQPYWEGWVRCLRVVWRPEVDARTAAYYGYDYDKSSKYTMGHDYGGAAGGMGAAMGVLVGDIGVFDKPGHDRHRDHSRDRPGHDYRRDGHGYDRRRSQKTKLEWRERWVVIRDGVVRLCKDRDESLRASYSIFLSFCL</sequence>
<evidence type="ECO:0000313" key="2">
    <source>
        <dbReference type="EMBL" id="KAJ3494123.1"/>
    </source>
</evidence>
<gene>
    <name evidence="2" type="ORF">NLJ89_g10875</name>
</gene>
<evidence type="ECO:0000313" key="3">
    <source>
        <dbReference type="Proteomes" id="UP001148786"/>
    </source>
</evidence>
<dbReference type="CDD" id="cd00821">
    <property type="entry name" value="PH"/>
    <property type="match status" value="1"/>
</dbReference>
<organism evidence="2 3">
    <name type="scientific">Agrocybe chaxingu</name>
    <dbReference type="NCBI Taxonomy" id="84603"/>
    <lineage>
        <taxon>Eukaryota</taxon>
        <taxon>Fungi</taxon>
        <taxon>Dikarya</taxon>
        <taxon>Basidiomycota</taxon>
        <taxon>Agaricomycotina</taxon>
        <taxon>Agaricomycetes</taxon>
        <taxon>Agaricomycetidae</taxon>
        <taxon>Agaricales</taxon>
        <taxon>Agaricineae</taxon>
        <taxon>Strophariaceae</taxon>
        <taxon>Agrocybe</taxon>
    </lineage>
</organism>
<accession>A0A9W8JXC3</accession>
<dbReference type="EMBL" id="JANKHO010002173">
    <property type="protein sequence ID" value="KAJ3494123.1"/>
    <property type="molecule type" value="Genomic_DNA"/>
</dbReference>